<feature type="domain" description="PepSY" evidence="3">
    <location>
        <begin position="70"/>
        <end position="131"/>
    </location>
</feature>
<feature type="compositionally biased region" description="Basic and acidic residues" evidence="1">
    <location>
        <begin position="1"/>
        <end position="35"/>
    </location>
</feature>
<evidence type="ECO:0000313" key="5">
    <source>
        <dbReference type="Proteomes" id="UP000824090"/>
    </source>
</evidence>
<feature type="domain" description="PepSY" evidence="3">
    <location>
        <begin position="156"/>
        <end position="214"/>
    </location>
</feature>
<keyword evidence="2" id="KW-0472">Membrane</keyword>
<dbReference type="InterPro" id="IPR025711">
    <property type="entry name" value="PepSY"/>
</dbReference>
<dbReference type="Gene3D" id="3.10.450.40">
    <property type="match status" value="2"/>
</dbReference>
<gene>
    <name evidence="4" type="ORF">IAC50_06400</name>
</gene>
<evidence type="ECO:0000259" key="3">
    <source>
        <dbReference type="Pfam" id="PF03413"/>
    </source>
</evidence>
<reference evidence="4" key="1">
    <citation type="submission" date="2020-10" db="EMBL/GenBank/DDBJ databases">
        <authorList>
            <person name="Gilroy R."/>
        </authorList>
    </citation>
    <scope>NUCLEOTIDE SEQUENCE</scope>
    <source>
        <strain evidence="4">ChiHcec3-6078</strain>
    </source>
</reference>
<evidence type="ECO:0000256" key="1">
    <source>
        <dbReference type="SAM" id="MobiDB-lite"/>
    </source>
</evidence>
<feature type="transmembrane region" description="Helical" evidence="2">
    <location>
        <begin position="44"/>
        <end position="67"/>
    </location>
</feature>
<sequence>MTEKEKKSTEETMQEKETDLKAEEAKAEGAGEGKKPSKKKKVGIIAAAVVVVLVIIGLIAANAMGVIGGISEAEARQIAVSQVPGATEENVIEPVLKELDDGRSQYEVRVVYDGMSYEFVIAAKDGAVVGQDAENVGGGQQTAPAAGQQTAPATDIGLERAREIALGQAPGATADNIVSSYANYDDGRYVYDVEIIYNEMKYDVEIDAATGDILQMDRESVYD</sequence>
<dbReference type="Pfam" id="PF03413">
    <property type="entry name" value="PepSY"/>
    <property type="match status" value="2"/>
</dbReference>
<protein>
    <submittedName>
        <fullName evidence="4">PepSY domain-containing protein</fullName>
    </submittedName>
</protein>
<organism evidence="4 5">
    <name type="scientific">Candidatus Allocopromorpha excrementigallinarum</name>
    <dbReference type="NCBI Taxonomy" id="2840742"/>
    <lineage>
        <taxon>Bacteria</taxon>
        <taxon>Bacillati</taxon>
        <taxon>Bacillota</taxon>
        <taxon>Clostridia</taxon>
        <taxon>Eubacteriales</taxon>
        <taxon>Eubacteriaceae</taxon>
        <taxon>Eubacteriaceae incertae sedis</taxon>
        <taxon>Candidatus Allocopromorpha</taxon>
    </lineage>
</organism>
<dbReference type="Proteomes" id="UP000824090">
    <property type="component" value="Unassembled WGS sequence"/>
</dbReference>
<name>A0A9D1I192_9FIRM</name>
<keyword evidence="2" id="KW-1133">Transmembrane helix</keyword>
<dbReference type="AlphaFoldDB" id="A0A9D1I192"/>
<reference evidence="4" key="2">
    <citation type="journal article" date="2021" name="PeerJ">
        <title>Extensive microbial diversity within the chicken gut microbiome revealed by metagenomics and culture.</title>
        <authorList>
            <person name="Gilroy R."/>
            <person name="Ravi A."/>
            <person name="Getino M."/>
            <person name="Pursley I."/>
            <person name="Horton D.L."/>
            <person name="Alikhan N.F."/>
            <person name="Baker D."/>
            <person name="Gharbi K."/>
            <person name="Hall N."/>
            <person name="Watson M."/>
            <person name="Adriaenssens E.M."/>
            <person name="Foster-Nyarko E."/>
            <person name="Jarju S."/>
            <person name="Secka A."/>
            <person name="Antonio M."/>
            <person name="Oren A."/>
            <person name="Chaudhuri R.R."/>
            <person name="La Ragione R."/>
            <person name="Hildebrand F."/>
            <person name="Pallen M.J."/>
        </authorList>
    </citation>
    <scope>NUCLEOTIDE SEQUENCE</scope>
    <source>
        <strain evidence="4">ChiHcec3-6078</strain>
    </source>
</reference>
<feature type="region of interest" description="Disordered" evidence="1">
    <location>
        <begin position="1"/>
        <end position="36"/>
    </location>
</feature>
<comment type="caution">
    <text evidence="4">The sequence shown here is derived from an EMBL/GenBank/DDBJ whole genome shotgun (WGS) entry which is preliminary data.</text>
</comment>
<evidence type="ECO:0000313" key="4">
    <source>
        <dbReference type="EMBL" id="HIU26102.1"/>
    </source>
</evidence>
<dbReference type="EMBL" id="DVMP01000121">
    <property type="protein sequence ID" value="HIU26102.1"/>
    <property type="molecule type" value="Genomic_DNA"/>
</dbReference>
<accession>A0A9D1I192</accession>
<evidence type="ECO:0000256" key="2">
    <source>
        <dbReference type="SAM" id="Phobius"/>
    </source>
</evidence>
<proteinExistence type="predicted"/>
<keyword evidence="2" id="KW-0812">Transmembrane</keyword>